<dbReference type="EC" id="3.1.2.12" evidence="2 6"/>
<accession>A0ABS1WTC1</accession>
<dbReference type="InterPro" id="IPR000801">
    <property type="entry name" value="Esterase-like"/>
</dbReference>
<evidence type="ECO:0000256" key="4">
    <source>
        <dbReference type="ARBA" id="ARBA00022801"/>
    </source>
</evidence>
<organism evidence="8 9">
    <name type="scientific">Steroidobacter gossypii</name>
    <dbReference type="NCBI Taxonomy" id="2805490"/>
    <lineage>
        <taxon>Bacteria</taxon>
        <taxon>Pseudomonadati</taxon>
        <taxon>Pseudomonadota</taxon>
        <taxon>Gammaproteobacteria</taxon>
        <taxon>Steroidobacterales</taxon>
        <taxon>Steroidobacteraceae</taxon>
        <taxon>Steroidobacter</taxon>
    </lineage>
</organism>
<dbReference type="NCBIfam" id="TIGR02821">
    <property type="entry name" value="fghA_ester_D"/>
    <property type="match status" value="1"/>
</dbReference>
<keyword evidence="9" id="KW-1185">Reference proteome</keyword>
<evidence type="ECO:0000313" key="8">
    <source>
        <dbReference type="EMBL" id="MBM0104220.1"/>
    </source>
</evidence>
<evidence type="ECO:0000256" key="6">
    <source>
        <dbReference type="NCBIfam" id="TIGR02821"/>
    </source>
</evidence>
<keyword evidence="3 7" id="KW-0719">Serine esterase</keyword>
<gene>
    <name evidence="8" type="primary">fghA</name>
    <name evidence="8" type="ORF">JM946_05660</name>
</gene>
<dbReference type="PANTHER" id="PTHR10061">
    <property type="entry name" value="S-FORMYLGLUTATHIONE HYDROLASE"/>
    <property type="match status" value="1"/>
</dbReference>
<dbReference type="InterPro" id="IPR014186">
    <property type="entry name" value="S-formylglutathione_hydrol"/>
</dbReference>
<dbReference type="Gene3D" id="3.40.50.1820">
    <property type="entry name" value="alpha/beta hydrolase"/>
    <property type="match status" value="1"/>
</dbReference>
<evidence type="ECO:0000256" key="5">
    <source>
        <dbReference type="ARBA" id="ARBA00047590"/>
    </source>
</evidence>
<dbReference type="GO" id="GO:0018738">
    <property type="term" value="F:S-formylglutathione hydrolase activity"/>
    <property type="evidence" value="ECO:0007669"/>
    <property type="project" value="UniProtKB-EC"/>
</dbReference>
<reference evidence="8 9" key="1">
    <citation type="journal article" date="2021" name="Int. J. Syst. Evol. Microbiol.">
        <title>Steroidobacter gossypii sp. nov., isolated from soil of cotton cropping field.</title>
        <authorList>
            <person name="Huang R."/>
            <person name="Yang S."/>
            <person name="Zhen C."/>
            <person name="Liu W."/>
        </authorList>
    </citation>
    <scope>NUCLEOTIDE SEQUENCE [LARGE SCALE GENOMIC DNA]</scope>
    <source>
        <strain evidence="8 9">S1-65</strain>
    </source>
</reference>
<comment type="similarity">
    <text evidence="1 7">Belongs to the esterase D family.</text>
</comment>
<sequence length="280" mass="31884">MTLNLISEHASYGGWVRFYSHESRECRSEMRFSVYLPPRAEKEKVPVLYYLAGLTCTEETFIMKAGAQRVAAELGMMLVAPDTSPRKARFPGDDASWDFGVAAGFYVDATQEPWSQNYRMYSYVTRELPEIVQSLGPARMDRQGIFGHSMGGHGALVCAFRNPQQFLSVSAFAPISSPSQVPWGIKAFSGYLGEDRNAWKQYDASELIRAQRYARPILIDQGSRDKFLEEQLKPDLFADAVRESGSELHFRMHPGYDHGYYFIATFMEDHLRHHGRQLLT</sequence>
<comment type="caution">
    <text evidence="8">The sequence shown here is derived from an EMBL/GenBank/DDBJ whole genome shotgun (WGS) entry which is preliminary data.</text>
</comment>
<dbReference type="Pfam" id="PF00756">
    <property type="entry name" value="Esterase"/>
    <property type="match status" value="1"/>
</dbReference>
<comment type="catalytic activity">
    <reaction evidence="5 7">
        <text>S-formylglutathione + H2O = formate + glutathione + H(+)</text>
        <dbReference type="Rhea" id="RHEA:14961"/>
        <dbReference type="ChEBI" id="CHEBI:15377"/>
        <dbReference type="ChEBI" id="CHEBI:15378"/>
        <dbReference type="ChEBI" id="CHEBI:15740"/>
        <dbReference type="ChEBI" id="CHEBI:57688"/>
        <dbReference type="ChEBI" id="CHEBI:57925"/>
        <dbReference type="EC" id="3.1.2.12"/>
    </reaction>
</comment>
<protein>
    <recommendedName>
        <fullName evidence="2 6">S-formylglutathione hydrolase</fullName>
        <ecNumber evidence="2 6">3.1.2.12</ecNumber>
    </recommendedName>
</protein>
<dbReference type="SUPFAM" id="SSF53474">
    <property type="entry name" value="alpha/beta-Hydrolases"/>
    <property type="match status" value="1"/>
</dbReference>
<proteinExistence type="inferred from homology"/>
<evidence type="ECO:0000256" key="1">
    <source>
        <dbReference type="ARBA" id="ARBA00005622"/>
    </source>
</evidence>
<name>A0ABS1WTC1_9GAMM</name>
<keyword evidence="4 7" id="KW-0378">Hydrolase</keyword>
<evidence type="ECO:0000256" key="2">
    <source>
        <dbReference type="ARBA" id="ARBA00012479"/>
    </source>
</evidence>
<dbReference type="EMBL" id="JAEVLS010000001">
    <property type="protein sequence ID" value="MBM0104220.1"/>
    <property type="molecule type" value="Genomic_DNA"/>
</dbReference>
<dbReference type="Proteomes" id="UP000661077">
    <property type="component" value="Unassembled WGS sequence"/>
</dbReference>
<dbReference type="RefSeq" id="WP_203166154.1">
    <property type="nucleotide sequence ID" value="NZ_JAEVLS010000001.1"/>
</dbReference>
<comment type="function">
    <text evidence="7">Serine hydrolase involved in the detoxification of formaldehyde.</text>
</comment>
<evidence type="ECO:0000313" key="9">
    <source>
        <dbReference type="Proteomes" id="UP000661077"/>
    </source>
</evidence>
<evidence type="ECO:0000256" key="3">
    <source>
        <dbReference type="ARBA" id="ARBA00022487"/>
    </source>
</evidence>
<evidence type="ECO:0000256" key="7">
    <source>
        <dbReference type="RuleBase" id="RU363068"/>
    </source>
</evidence>
<dbReference type="PANTHER" id="PTHR10061:SF0">
    <property type="entry name" value="S-FORMYLGLUTATHIONE HYDROLASE"/>
    <property type="match status" value="1"/>
</dbReference>
<dbReference type="InterPro" id="IPR029058">
    <property type="entry name" value="AB_hydrolase_fold"/>
</dbReference>